<proteinExistence type="predicted"/>
<sequence length="553" mass="61079">MTRLDERELRELIDRRDVLHALEPQRLHLRWWRPCSVRVLLVTDGGLDFGSGDFGLRTFVTTLLSGTYPAHFRITLAHRRSRGGDAMMEDDGRVERRISGFRFDDRGHFAADQYDQLWMFGIESAPGITDREVRAVAEFMDAGGGVFATGDHAALGRAMGERIPRVRSMRLWDSTPGVDEVSMGGHRRNDTNRRGHDAASTFDDQSDDVPQVITPRWYRTRVGLFEAVYPHPLLCGPDGAITVMPDHPHEGECHEPADTSQVVDVGGASFVEYPPAVGGGPKPVPEVIATSTVLGGTKSGTKDATQGHTFGGIAAYDGHLAGVGRVVTDATWHHFVNINLIGAAGAAPPKDSGFLATPAGASHLARVRTYYRNTATWISPPGLLRCMNRRLLWDLVWHHRVVEAVATTAEVDLRRAHPVLLWHIGKQARDVLGRRTSACQSVRLVLDLVWQEALPELFPEVDPWLPRDLESRPAPQQVPWFDPSPVLDLALGSAVTAVHQAFAEDEQVDQDSLDERLDEVLARGVAVGLERARESAREALEQLDALVQRVTTR</sequence>
<feature type="region of interest" description="Disordered" evidence="2">
    <location>
        <begin position="177"/>
        <end position="207"/>
    </location>
</feature>
<evidence type="ECO:0000256" key="2">
    <source>
        <dbReference type="SAM" id="MobiDB-lite"/>
    </source>
</evidence>
<keyword evidence="1" id="KW-0175">Coiled coil</keyword>
<feature type="coiled-coil region" evidence="1">
    <location>
        <begin position="526"/>
        <end position="553"/>
    </location>
</feature>
<reference evidence="3 4" key="1">
    <citation type="submission" date="2018-09" db="EMBL/GenBank/DDBJ databases">
        <title>YIM 75000 draft genome.</title>
        <authorList>
            <person name="Tang S."/>
            <person name="Feng Y."/>
        </authorList>
    </citation>
    <scope>NUCLEOTIDE SEQUENCE [LARGE SCALE GENOMIC DNA]</scope>
    <source>
        <strain evidence="3 4">YIM 75000</strain>
    </source>
</reference>
<name>A0A3A3Z2S7_9ACTN</name>
<comment type="caution">
    <text evidence="3">The sequence shown here is derived from an EMBL/GenBank/DDBJ whole genome shotgun (WGS) entry which is preliminary data.</text>
</comment>
<accession>A0A3A3Z2S7</accession>
<protein>
    <submittedName>
        <fullName evidence="3">Uncharacterized protein</fullName>
    </submittedName>
</protein>
<keyword evidence="4" id="KW-1185">Reference proteome</keyword>
<feature type="compositionally biased region" description="Basic and acidic residues" evidence="2">
    <location>
        <begin position="187"/>
        <end position="197"/>
    </location>
</feature>
<evidence type="ECO:0000313" key="3">
    <source>
        <dbReference type="EMBL" id="RJK94751.1"/>
    </source>
</evidence>
<dbReference type="EMBL" id="QZEZ01000006">
    <property type="protein sequence ID" value="RJK94751.1"/>
    <property type="molecule type" value="Genomic_DNA"/>
</dbReference>
<evidence type="ECO:0000313" key="4">
    <source>
        <dbReference type="Proteomes" id="UP000265614"/>
    </source>
</evidence>
<dbReference type="AlphaFoldDB" id="A0A3A3Z2S7"/>
<organism evidence="3 4">
    <name type="scientific">Vallicoccus soli</name>
    <dbReference type="NCBI Taxonomy" id="2339232"/>
    <lineage>
        <taxon>Bacteria</taxon>
        <taxon>Bacillati</taxon>
        <taxon>Actinomycetota</taxon>
        <taxon>Actinomycetes</taxon>
        <taxon>Motilibacterales</taxon>
        <taxon>Vallicoccaceae</taxon>
        <taxon>Vallicoccus</taxon>
    </lineage>
</organism>
<evidence type="ECO:0000256" key="1">
    <source>
        <dbReference type="SAM" id="Coils"/>
    </source>
</evidence>
<dbReference type="Proteomes" id="UP000265614">
    <property type="component" value="Unassembled WGS sequence"/>
</dbReference>
<gene>
    <name evidence="3" type="ORF">D5H78_13005</name>
</gene>